<sequence>MPRVSQEQAKLNRQRVVDVAAALFRERGLNGVGVADIMASAGLTHGGFYGQFANKEALAAEAFDHALSDRAQAKEYRESRDALLSMYLSLGHVTSPGQGCPVAALANDVAREAPDSPVRSRFTQGVRHLSDLLVGLMPKGSEQRRRQRALATMSTMVGAVVLARAVNDETLAKELILAAHSSASA</sequence>
<feature type="domain" description="HTH tetR-type" evidence="5">
    <location>
        <begin position="10"/>
        <end position="70"/>
    </location>
</feature>
<evidence type="ECO:0000256" key="1">
    <source>
        <dbReference type="ARBA" id="ARBA00023015"/>
    </source>
</evidence>
<evidence type="ECO:0000313" key="6">
    <source>
        <dbReference type="EMBL" id="MFD1302080.1"/>
    </source>
</evidence>
<keyword evidence="3" id="KW-0804">Transcription</keyword>
<keyword evidence="7" id="KW-1185">Reference proteome</keyword>
<dbReference type="SUPFAM" id="SSF48498">
    <property type="entry name" value="Tetracyclin repressor-like, C-terminal domain"/>
    <property type="match status" value="1"/>
</dbReference>
<evidence type="ECO:0000256" key="3">
    <source>
        <dbReference type="ARBA" id="ARBA00023163"/>
    </source>
</evidence>
<protein>
    <submittedName>
        <fullName evidence="6">TetR/AcrR family transcriptional regulator</fullName>
    </submittedName>
</protein>
<feature type="DNA-binding region" description="H-T-H motif" evidence="4">
    <location>
        <begin position="33"/>
        <end position="52"/>
    </location>
</feature>
<evidence type="ECO:0000256" key="2">
    <source>
        <dbReference type="ARBA" id="ARBA00023125"/>
    </source>
</evidence>
<proteinExistence type="predicted"/>
<organism evidence="6 7">
    <name type="scientific">Methylobacterium marchantiae</name>
    <dbReference type="NCBI Taxonomy" id="600331"/>
    <lineage>
        <taxon>Bacteria</taxon>
        <taxon>Pseudomonadati</taxon>
        <taxon>Pseudomonadota</taxon>
        <taxon>Alphaproteobacteria</taxon>
        <taxon>Hyphomicrobiales</taxon>
        <taxon>Methylobacteriaceae</taxon>
        <taxon>Methylobacterium</taxon>
    </lineage>
</organism>
<dbReference type="Pfam" id="PF00440">
    <property type="entry name" value="TetR_N"/>
    <property type="match status" value="1"/>
</dbReference>
<dbReference type="PROSITE" id="PS50977">
    <property type="entry name" value="HTH_TETR_2"/>
    <property type="match status" value="1"/>
</dbReference>
<evidence type="ECO:0000259" key="5">
    <source>
        <dbReference type="PROSITE" id="PS50977"/>
    </source>
</evidence>
<accession>A0ABW3WZW1</accession>
<dbReference type="EMBL" id="JBHTND010000012">
    <property type="protein sequence ID" value="MFD1302080.1"/>
    <property type="molecule type" value="Genomic_DNA"/>
</dbReference>
<dbReference type="Proteomes" id="UP001597176">
    <property type="component" value="Unassembled WGS sequence"/>
</dbReference>
<dbReference type="PRINTS" id="PR00455">
    <property type="entry name" value="HTHTETR"/>
</dbReference>
<dbReference type="InterPro" id="IPR009057">
    <property type="entry name" value="Homeodomain-like_sf"/>
</dbReference>
<keyword evidence="1" id="KW-0805">Transcription regulation</keyword>
<dbReference type="InterPro" id="IPR036271">
    <property type="entry name" value="Tet_transcr_reg_TetR-rel_C_sf"/>
</dbReference>
<gene>
    <name evidence="6" type="ORF">ACFQ4G_10840</name>
</gene>
<dbReference type="Gene3D" id="1.10.10.60">
    <property type="entry name" value="Homeodomain-like"/>
    <property type="match status" value="1"/>
</dbReference>
<evidence type="ECO:0000256" key="4">
    <source>
        <dbReference type="PROSITE-ProRule" id="PRU00335"/>
    </source>
</evidence>
<dbReference type="InterPro" id="IPR001647">
    <property type="entry name" value="HTH_TetR"/>
</dbReference>
<dbReference type="RefSeq" id="WP_238205839.1">
    <property type="nucleotide sequence ID" value="NZ_JBHTND010000012.1"/>
</dbReference>
<name>A0ABW3WZW1_9HYPH</name>
<evidence type="ECO:0000313" key="7">
    <source>
        <dbReference type="Proteomes" id="UP001597176"/>
    </source>
</evidence>
<reference evidence="7" key="1">
    <citation type="journal article" date="2019" name="Int. J. Syst. Evol. Microbiol.">
        <title>The Global Catalogue of Microorganisms (GCM) 10K type strain sequencing project: providing services to taxonomists for standard genome sequencing and annotation.</title>
        <authorList>
            <consortium name="The Broad Institute Genomics Platform"/>
            <consortium name="The Broad Institute Genome Sequencing Center for Infectious Disease"/>
            <person name="Wu L."/>
            <person name="Ma J."/>
        </authorList>
    </citation>
    <scope>NUCLEOTIDE SEQUENCE [LARGE SCALE GENOMIC DNA]</scope>
    <source>
        <strain evidence="7">CCUG 56108</strain>
    </source>
</reference>
<dbReference type="PANTHER" id="PTHR47506:SF7">
    <property type="entry name" value="TRANSCRIPTIONAL REGULATORY PROTEIN"/>
    <property type="match status" value="1"/>
</dbReference>
<keyword evidence="2 4" id="KW-0238">DNA-binding</keyword>
<comment type="caution">
    <text evidence="6">The sequence shown here is derived from an EMBL/GenBank/DDBJ whole genome shotgun (WGS) entry which is preliminary data.</text>
</comment>
<dbReference type="SUPFAM" id="SSF46689">
    <property type="entry name" value="Homeodomain-like"/>
    <property type="match status" value="1"/>
</dbReference>
<dbReference type="PANTHER" id="PTHR47506">
    <property type="entry name" value="TRANSCRIPTIONAL REGULATORY PROTEIN"/>
    <property type="match status" value="1"/>
</dbReference>
<dbReference type="Gene3D" id="1.10.357.10">
    <property type="entry name" value="Tetracycline Repressor, domain 2"/>
    <property type="match status" value="1"/>
</dbReference>